<organism evidence="2 3">
    <name type="scientific">Roseovarius albus</name>
    <dbReference type="NCBI Taxonomy" id="1247867"/>
    <lineage>
        <taxon>Bacteria</taxon>
        <taxon>Pseudomonadati</taxon>
        <taxon>Pseudomonadota</taxon>
        <taxon>Alphaproteobacteria</taxon>
        <taxon>Rhodobacterales</taxon>
        <taxon>Roseobacteraceae</taxon>
        <taxon>Roseovarius</taxon>
    </lineage>
</organism>
<dbReference type="Pfam" id="PF19266">
    <property type="entry name" value="CIS_tube"/>
    <property type="match status" value="1"/>
</dbReference>
<dbReference type="InterPro" id="IPR045361">
    <property type="entry name" value="CIS_tube_prot_N"/>
</dbReference>
<evidence type="ECO:0000259" key="1">
    <source>
        <dbReference type="Pfam" id="PF19266"/>
    </source>
</evidence>
<dbReference type="AlphaFoldDB" id="A0A1X6ZS95"/>
<dbReference type="EMBL" id="FWFX01000010">
    <property type="protein sequence ID" value="SLN59799.1"/>
    <property type="molecule type" value="Genomic_DNA"/>
</dbReference>
<reference evidence="2 3" key="1">
    <citation type="submission" date="2017-03" db="EMBL/GenBank/DDBJ databases">
        <authorList>
            <person name="Afonso C.L."/>
            <person name="Miller P.J."/>
            <person name="Scott M.A."/>
            <person name="Spackman E."/>
            <person name="Goraichik I."/>
            <person name="Dimitrov K.M."/>
            <person name="Suarez D.L."/>
            <person name="Swayne D.E."/>
        </authorList>
    </citation>
    <scope>NUCLEOTIDE SEQUENCE [LARGE SCALE GENOMIC DNA]</scope>
    <source>
        <strain evidence="2 3">CECT 7450</strain>
    </source>
</reference>
<proteinExistence type="predicted"/>
<gene>
    <name evidence="2" type="ORF">ROA7450_03101</name>
</gene>
<dbReference type="RefSeq" id="WP_085806737.1">
    <property type="nucleotide sequence ID" value="NZ_FWFX01000010.1"/>
</dbReference>
<dbReference type="OrthoDB" id="661223at2"/>
<sequence length="216" mass="23130">MTGYSRSPRLLKGAIVAFRPPVPIPAVIPFQINPESLSRTVEARTAEGEGSTQSFRLAGAPSETIKIETVFDAADDLEKSDDIAAQSGLHPRLAALETLIYPQAATVIANSILMNIGTIEILPMKSPFTVFIWGKGRILPVKLSSLSITEEAYDPNLNPIRAKVSMDLAVLSYSDLRTTHPGYAMFLAHQVVKETMAVIGQANSLGAVLGGDVSIL</sequence>
<feature type="domain" description="Contractile injection system tube protein N-terminal" evidence="1">
    <location>
        <begin position="28"/>
        <end position="169"/>
    </location>
</feature>
<dbReference type="Proteomes" id="UP000193061">
    <property type="component" value="Unassembled WGS sequence"/>
</dbReference>
<keyword evidence="3" id="KW-1185">Reference proteome</keyword>
<protein>
    <recommendedName>
        <fullName evidence="1">Contractile injection system tube protein N-terminal domain-containing protein</fullName>
    </recommendedName>
</protein>
<accession>A0A1X6ZS95</accession>
<name>A0A1X6ZS95_9RHOB</name>
<evidence type="ECO:0000313" key="2">
    <source>
        <dbReference type="EMBL" id="SLN59799.1"/>
    </source>
</evidence>
<evidence type="ECO:0000313" key="3">
    <source>
        <dbReference type="Proteomes" id="UP000193061"/>
    </source>
</evidence>